<evidence type="ECO:0000256" key="1">
    <source>
        <dbReference type="SAM" id="Phobius"/>
    </source>
</evidence>
<keyword evidence="3" id="KW-1185">Reference proteome</keyword>
<feature type="transmembrane region" description="Helical" evidence="1">
    <location>
        <begin position="118"/>
        <end position="136"/>
    </location>
</feature>
<feature type="transmembrane region" description="Helical" evidence="1">
    <location>
        <begin position="87"/>
        <end position="106"/>
    </location>
</feature>
<keyword evidence="1" id="KW-1133">Transmembrane helix</keyword>
<dbReference type="EMBL" id="PSZM01000037">
    <property type="protein sequence ID" value="PQL92653.1"/>
    <property type="molecule type" value="Genomic_DNA"/>
</dbReference>
<evidence type="ECO:0000313" key="3">
    <source>
        <dbReference type="Proteomes" id="UP000238042"/>
    </source>
</evidence>
<feature type="transmembrane region" description="Helical" evidence="1">
    <location>
        <begin position="177"/>
        <end position="196"/>
    </location>
</feature>
<proteinExistence type="predicted"/>
<keyword evidence="1" id="KW-0472">Membrane</keyword>
<protein>
    <submittedName>
        <fullName evidence="2">Uncharacterized protein</fullName>
    </submittedName>
</protein>
<keyword evidence="1" id="KW-0812">Transmembrane</keyword>
<accession>A0A2S8ACU4</accession>
<dbReference type="AlphaFoldDB" id="A0A2S8ACU4"/>
<sequence length="205" mass="24550">MFANSMFILYLLYKKKSKIATDLFYCLLFSSIFISIYLFINFLSTGYLTGAERVAPIRNKMNIILSFYQSLYSLNPFFGRDLFNIKINYNLAAIFSIIFFIFWLYLFFKAKSLKKIEIIQILFISSIFFIFMVISYFNTKLDTLRPRLLFPSIISFYITIIYTINNLKTYKLYKDKILILIGIYFLLFGFLNKQNFEIFYSIFDK</sequence>
<feature type="transmembrane region" description="Helical" evidence="1">
    <location>
        <begin position="21"/>
        <end position="40"/>
    </location>
</feature>
<evidence type="ECO:0000313" key="2">
    <source>
        <dbReference type="EMBL" id="PQL92653.1"/>
    </source>
</evidence>
<organism evidence="2 3">
    <name type="scientific">Apibacter adventoris</name>
    <dbReference type="NCBI Taxonomy" id="1679466"/>
    <lineage>
        <taxon>Bacteria</taxon>
        <taxon>Pseudomonadati</taxon>
        <taxon>Bacteroidota</taxon>
        <taxon>Flavobacteriia</taxon>
        <taxon>Flavobacteriales</taxon>
        <taxon>Weeksellaceae</taxon>
        <taxon>Apibacter</taxon>
    </lineage>
</organism>
<dbReference type="Proteomes" id="UP000238042">
    <property type="component" value="Unassembled WGS sequence"/>
</dbReference>
<gene>
    <name evidence="2" type="ORF">C4S77_06425</name>
</gene>
<comment type="caution">
    <text evidence="2">The sequence shown here is derived from an EMBL/GenBank/DDBJ whole genome shotgun (WGS) entry which is preliminary data.</text>
</comment>
<reference evidence="2 3" key="1">
    <citation type="submission" date="2018-02" db="EMBL/GenBank/DDBJ databases">
        <title>Genome sequences of Apibacter spp., gut symbionts of Asian honey bees.</title>
        <authorList>
            <person name="Kwong W.K."/>
            <person name="Steele M.I."/>
            <person name="Moran N.A."/>
        </authorList>
    </citation>
    <scope>NUCLEOTIDE SEQUENCE [LARGE SCALE GENOMIC DNA]</scope>
    <source>
        <strain evidence="3">wkB301</strain>
    </source>
</reference>
<name>A0A2S8ACU4_9FLAO</name>
<feature type="transmembrane region" description="Helical" evidence="1">
    <location>
        <begin position="148"/>
        <end position="165"/>
    </location>
</feature>